<keyword evidence="9" id="KW-0325">Glycoprotein</keyword>
<feature type="transmembrane region" description="Helical" evidence="11">
    <location>
        <begin position="861"/>
        <end position="881"/>
    </location>
</feature>
<keyword evidence="2" id="KW-0813">Transport</keyword>
<feature type="transmembrane region" description="Helical" evidence="11">
    <location>
        <begin position="154"/>
        <end position="173"/>
    </location>
</feature>
<reference evidence="15" key="1">
    <citation type="submission" date="2021-04" db="EMBL/GenBank/DDBJ databases">
        <title>Draft genome of Fusarium avenaceum strain F156N33, isolated from an atmospheric sample in Virginia.</title>
        <authorList>
            <person name="Yang S."/>
            <person name="Vinatzer B.A."/>
            <person name="Coleman J."/>
        </authorList>
    </citation>
    <scope>NUCLEOTIDE SEQUENCE</scope>
    <source>
        <strain evidence="15">F156N33</strain>
    </source>
</reference>
<dbReference type="Gene3D" id="1.20.1250.20">
    <property type="entry name" value="MFS general substrate transporter like domains"/>
    <property type="match status" value="1"/>
</dbReference>
<accession>A0A9P7H186</accession>
<comment type="subcellular location">
    <subcellularLocation>
        <location evidence="1">Cell membrane</location>
        <topology evidence="1">Multi-pass membrane protein</topology>
    </subcellularLocation>
</comment>
<evidence type="ECO:0000256" key="6">
    <source>
        <dbReference type="ARBA" id="ARBA00022840"/>
    </source>
</evidence>
<dbReference type="Pfam" id="PF07690">
    <property type="entry name" value="MFS_1"/>
    <property type="match status" value="2"/>
</dbReference>
<dbReference type="InterPro" id="IPR020846">
    <property type="entry name" value="MFS_dom"/>
</dbReference>
<feature type="transmembrane region" description="Helical" evidence="11">
    <location>
        <begin position="185"/>
        <end position="212"/>
    </location>
</feature>
<dbReference type="InterPro" id="IPR011701">
    <property type="entry name" value="MFS"/>
</dbReference>
<feature type="transmembrane region" description="Helical" evidence="11">
    <location>
        <begin position="354"/>
        <end position="372"/>
    </location>
</feature>
<evidence type="ECO:0000259" key="14">
    <source>
        <dbReference type="PROSITE" id="PS50929"/>
    </source>
</evidence>
<evidence type="ECO:0000259" key="12">
    <source>
        <dbReference type="PROSITE" id="PS50850"/>
    </source>
</evidence>
<feature type="region of interest" description="Disordered" evidence="10">
    <location>
        <begin position="1396"/>
        <end position="1429"/>
    </location>
</feature>
<dbReference type="Gene3D" id="3.40.50.300">
    <property type="entry name" value="P-loop containing nucleotide triphosphate hydrolases"/>
    <property type="match status" value="2"/>
</dbReference>
<name>A0A9P7H186_9HYPO</name>
<gene>
    <name evidence="15" type="ORF">KAF25_003212</name>
</gene>
<dbReference type="Proteomes" id="UP000782241">
    <property type="component" value="Unassembled WGS sequence"/>
</dbReference>
<feature type="transmembrane region" description="Helical" evidence="11">
    <location>
        <begin position="452"/>
        <end position="475"/>
    </location>
</feature>
<dbReference type="CDD" id="cd18580">
    <property type="entry name" value="ABC_6TM_ABCC_D2"/>
    <property type="match status" value="1"/>
</dbReference>
<feature type="transmembrane region" description="Helical" evidence="11">
    <location>
        <begin position="1549"/>
        <end position="1569"/>
    </location>
</feature>
<dbReference type="InterPro" id="IPR050173">
    <property type="entry name" value="ABC_transporter_C-like"/>
</dbReference>
<dbReference type="SUPFAM" id="SSF90123">
    <property type="entry name" value="ABC transporter transmembrane region"/>
    <property type="match status" value="2"/>
</dbReference>
<dbReference type="InterPro" id="IPR036640">
    <property type="entry name" value="ABC1_TM_sf"/>
</dbReference>
<keyword evidence="6" id="KW-0067">ATP-binding</keyword>
<feature type="transmembrane region" description="Helical" evidence="11">
    <location>
        <begin position="418"/>
        <end position="440"/>
    </location>
</feature>
<dbReference type="InterPro" id="IPR003439">
    <property type="entry name" value="ABC_transporter-like_ATP-bd"/>
</dbReference>
<evidence type="ECO:0000256" key="1">
    <source>
        <dbReference type="ARBA" id="ARBA00004651"/>
    </source>
</evidence>
<feature type="transmembrane region" description="Helical" evidence="11">
    <location>
        <begin position="755"/>
        <end position="772"/>
    </location>
</feature>
<dbReference type="PROSITE" id="PS50929">
    <property type="entry name" value="ABC_TM1F"/>
    <property type="match status" value="2"/>
</dbReference>
<dbReference type="PANTHER" id="PTHR24223:SF399">
    <property type="entry name" value="ABC TRANSPORTER ATNG"/>
    <property type="match status" value="1"/>
</dbReference>
<dbReference type="PROSITE" id="PS00211">
    <property type="entry name" value="ABC_TRANSPORTER_1"/>
    <property type="match status" value="2"/>
</dbReference>
<dbReference type="PANTHER" id="PTHR24223">
    <property type="entry name" value="ATP-BINDING CASSETTE SUB-FAMILY C"/>
    <property type="match status" value="1"/>
</dbReference>
<feature type="domain" description="ABC transporter" evidence="13">
    <location>
        <begin position="1168"/>
        <end position="1397"/>
    </location>
</feature>
<keyword evidence="5" id="KW-0547">Nucleotide-binding</keyword>
<evidence type="ECO:0000256" key="2">
    <source>
        <dbReference type="ARBA" id="ARBA00022448"/>
    </source>
</evidence>
<feature type="domain" description="ABC transporter" evidence="13">
    <location>
        <begin position="1730"/>
        <end position="1964"/>
    </location>
</feature>
<dbReference type="InterPro" id="IPR011527">
    <property type="entry name" value="ABC1_TM_dom"/>
</dbReference>
<keyword evidence="3" id="KW-1003">Cell membrane</keyword>
<dbReference type="Pfam" id="PF00664">
    <property type="entry name" value="ABC_membrane"/>
    <property type="match status" value="2"/>
</dbReference>
<dbReference type="InterPro" id="IPR036259">
    <property type="entry name" value="MFS_trans_sf"/>
</dbReference>
<dbReference type="GO" id="GO:0016887">
    <property type="term" value="F:ATP hydrolysis activity"/>
    <property type="evidence" value="ECO:0007669"/>
    <property type="project" value="InterPro"/>
</dbReference>
<evidence type="ECO:0008006" key="17">
    <source>
        <dbReference type="Google" id="ProtNLM"/>
    </source>
</evidence>
<evidence type="ECO:0000256" key="8">
    <source>
        <dbReference type="ARBA" id="ARBA00023136"/>
    </source>
</evidence>
<evidence type="ECO:0000256" key="4">
    <source>
        <dbReference type="ARBA" id="ARBA00022692"/>
    </source>
</evidence>
<dbReference type="PROSITE" id="PS50850">
    <property type="entry name" value="MFS"/>
    <property type="match status" value="1"/>
</dbReference>
<feature type="domain" description="ABC transmembrane type-1" evidence="14">
    <location>
        <begin position="828"/>
        <end position="1102"/>
    </location>
</feature>
<dbReference type="CDD" id="cd18579">
    <property type="entry name" value="ABC_6TM_ABCC_D1"/>
    <property type="match status" value="1"/>
</dbReference>
<keyword evidence="7 11" id="KW-1133">Transmembrane helix</keyword>
<feature type="transmembrane region" description="Helical" evidence="11">
    <location>
        <begin position="1487"/>
        <end position="1511"/>
    </location>
</feature>
<protein>
    <recommendedName>
        <fullName evidence="17">Major facilitator superfamily (MFS) profile domain-containing protein</fullName>
    </recommendedName>
</protein>
<dbReference type="SMART" id="SM00382">
    <property type="entry name" value="AAA"/>
    <property type="match status" value="2"/>
</dbReference>
<feature type="transmembrane region" description="Helical" evidence="11">
    <location>
        <begin position="63"/>
        <end position="83"/>
    </location>
</feature>
<keyword evidence="4 11" id="KW-0812">Transmembrane</keyword>
<feature type="transmembrane region" description="Helical" evidence="11">
    <location>
        <begin position="252"/>
        <end position="272"/>
    </location>
</feature>
<dbReference type="FunFam" id="1.20.1560.10:FF:000055">
    <property type="entry name" value="ABC multidrug transporter (Eurofung)"/>
    <property type="match status" value="1"/>
</dbReference>
<feature type="compositionally biased region" description="Basic and acidic residues" evidence="10">
    <location>
        <begin position="1412"/>
        <end position="1421"/>
    </location>
</feature>
<keyword evidence="8 11" id="KW-0472">Membrane</keyword>
<organism evidence="15 16">
    <name type="scientific">Fusarium avenaceum</name>
    <dbReference type="NCBI Taxonomy" id="40199"/>
    <lineage>
        <taxon>Eukaryota</taxon>
        <taxon>Fungi</taxon>
        <taxon>Dikarya</taxon>
        <taxon>Ascomycota</taxon>
        <taxon>Pezizomycotina</taxon>
        <taxon>Sordariomycetes</taxon>
        <taxon>Hypocreomycetidae</taxon>
        <taxon>Hypocreales</taxon>
        <taxon>Nectriaceae</taxon>
        <taxon>Fusarium</taxon>
        <taxon>Fusarium tricinctum species complex</taxon>
    </lineage>
</organism>
<feature type="transmembrane region" description="Helical" evidence="11">
    <location>
        <begin position="707"/>
        <end position="726"/>
    </location>
</feature>
<feature type="transmembrane region" description="Helical" evidence="11">
    <location>
        <begin position="224"/>
        <end position="246"/>
    </location>
</feature>
<dbReference type="PROSITE" id="PS50893">
    <property type="entry name" value="ABC_TRANSPORTER_2"/>
    <property type="match status" value="2"/>
</dbReference>
<dbReference type="CDD" id="cd03244">
    <property type="entry name" value="ABCC_MRP_domain2"/>
    <property type="match status" value="1"/>
</dbReference>
<feature type="transmembrane region" description="Helical" evidence="11">
    <location>
        <begin position="618"/>
        <end position="639"/>
    </location>
</feature>
<feature type="transmembrane region" description="Helical" evidence="11">
    <location>
        <begin position="123"/>
        <end position="142"/>
    </location>
</feature>
<dbReference type="InterPro" id="IPR027417">
    <property type="entry name" value="P-loop_NTPase"/>
</dbReference>
<dbReference type="SUPFAM" id="SSF103473">
    <property type="entry name" value="MFS general substrate transporter"/>
    <property type="match status" value="1"/>
</dbReference>
<evidence type="ECO:0000259" key="13">
    <source>
        <dbReference type="PROSITE" id="PS50893"/>
    </source>
</evidence>
<dbReference type="GO" id="GO:0140359">
    <property type="term" value="F:ABC-type transporter activity"/>
    <property type="evidence" value="ECO:0007669"/>
    <property type="project" value="InterPro"/>
</dbReference>
<evidence type="ECO:0000256" key="11">
    <source>
        <dbReference type="SAM" id="Phobius"/>
    </source>
</evidence>
<feature type="transmembrane region" description="Helical" evidence="11">
    <location>
        <begin position="1520"/>
        <end position="1543"/>
    </location>
</feature>
<dbReference type="GO" id="GO:0005886">
    <property type="term" value="C:plasma membrane"/>
    <property type="evidence" value="ECO:0007669"/>
    <property type="project" value="UniProtKB-SubCell"/>
</dbReference>
<dbReference type="Gene3D" id="1.20.1720.10">
    <property type="entry name" value="Multidrug resistance protein D"/>
    <property type="match status" value="1"/>
</dbReference>
<dbReference type="GO" id="GO:0005524">
    <property type="term" value="F:ATP binding"/>
    <property type="evidence" value="ECO:0007669"/>
    <property type="project" value="UniProtKB-KW"/>
</dbReference>
<keyword evidence="16" id="KW-1185">Reference proteome</keyword>
<feature type="transmembrane region" description="Helical" evidence="11">
    <location>
        <begin position="676"/>
        <end position="695"/>
    </location>
</feature>
<feature type="transmembrane region" description="Helical" evidence="11">
    <location>
        <begin position="948"/>
        <end position="972"/>
    </location>
</feature>
<dbReference type="InterPro" id="IPR017871">
    <property type="entry name" value="ABC_transporter-like_CS"/>
</dbReference>
<evidence type="ECO:0000256" key="10">
    <source>
        <dbReference type="SAM" id="MobiDB-lite"/>
    </source>
</evidence>
<dbReference type="InterPro" id="IPR003593">
    <property type="entry name" value="AAA+_ATPase"/>
</dbReference>
<dbReference type="SUPFAM" id="SSF52540">
    <property type="entry name" value="P-loop containing nucleoside triphosphate hydrolases"/>
    <property type="match status" value="2"/>
</dbReference>
<evidence type="ECO:0000256" key="9">
    <source>
        <dbReference type="ARBA" id="ARBA00023180"/>
    </source>
</evidence>
<comment type="caution">
    <text evidence="15">The sequence shown here is derived from an EMBL/GenBank/DDBJ whole genome shotgun (WGS) entry which is preliminary data.</text>
</comment>
<evidence type="ECO:0000256" key="3">
    <source>
        <dbReference type="ARBA" id="ARBA00022475"/>
    </source>
</evidence>
<feature type="transmembrane region" description="Helical" evidence="11">
    <location>
        <begin position="651"/>
        <end position="670"/>
    </location>
</feature>
<dbReference type="Gene3D" id="1.20.1560.10">
    <property type="entry name" value="ABC transporter type 1, transmembrane domain"/>
    <property type="match status" value="2"/>
</dbReference>
<feature type="transmembrane region" description="Helical" evidence="11">
    <location>
        <begin position="1633"/>
        <end position="1656"/>
    </location>
</feature>
<dbReference type="CDD" id="cd03250">
    <property type="entry name" value="ABCC_MRP_domain1"/>
    <property type="match status" value="1"/>
</dbReference>
<feature type="transmembrane region" description="Helical" evidence="11">
    <location>
        <begin position="1453"/>
        <end position="1475"/>
    </location>
</feature>
<feature type="transmembrane region" description="Helical" evidence="11">
    <location>
        <begin position="830"/>
        <end position="849"/>
    </location>
</feature>
<feature type="transmembrane region" description="Helical" evidence="11">
    <location>
        <begin position="487"/>
        <end position="507"/>
    </location>
</feature>
<evidence type="ECO:0000256" key="7">
    <source>
        <dbReference type="ARBA" id="ARBA00022989"/>
    </source>
</evidence>
<sequence length="1973" mass="217590">MPTKYQPVSSEDVELESHFDAPLLNLEPLEDDALNDNETFHSRTVPVPNYRLSRWGVHSPKRIVILVSFLKFAVIFSGMLLLLPTARLVEDMFCHIHYKDTSVDIIDEMKCKVDEVQSQLGYLYGWNSLITSLIGLVVAFPYGMMSDKIGRKPTVLFSWAGIAVCFLFAPFSIKAFQGGLREKPYLLIMGGFFQIFGGGVPVMLSTLYSIAADVSSEEDKAKHFLWLTFGATSGGIVGPVIAGILMNKYGPWLPIYLVLLMVPIIVGILFFLPETLTVSLQNKKAQGGKSAPTTFKEHMSHGLHDLKQSLKILKDPSVAMIMVTFFVQDARYTAYTTTMSQYVSKHFKWKMAEVSLILSPLGILNLIILAGLPRVSAILISPRFRMTAFGKDLFLTRISTGILVLGSFWQGLSHNVVMFFLGLFIGTFGAADSPLARATVTHYVQPEFTARLYALVTMIQVVGSFIGGPVLAWFFDQGLKKKGLWMGLPWFYVSFLCSLAWIALFFVKPPKKRSREESTDIEGYETDDYMPDDPLRLRAQVSGVASIMMDNYNSTACGDGLFGPSVWTEGCRGGFDFTLSFQESILNIVPSALFLVIAGPRAFYLLKSPDKTKRHATYTPKLITSAVYASLQVALVALVPSVKQLNTRFSLAAAILNLLAAFTILLVAHAEHVKSVRPSFLLTAYLFVSLLFDAARLRTEWLLSINIAYAATLSCSTVFKLALLVLETIEKRSILISDDKGLSRESTSGPFSRGFFVWLNSLLISGWATVLTNNDLPTIYEKLSSEKLAVRFGKAWKKATSNSKKPSLFLTIISVLRWELLGIMPPRIGMIALSISQPFLVSSALRFLIMPESESTMNLGYGLIGAFAFVFIGSAILTAWYEHLTFRAGAMVRGGLITMIYGKMMKLPTDDLNESSAVTLMGNDVETLIEKLHFLLVESWANSLTVGIAMYMLAAQLGAVCVAPIVTAIICLSLSGSIGKMMVARQIQYQKATQSRINLTSEILSSMKPVKMLGLSERFKDIVSQKRDDEINAGKHYRLIQVWLNCITNCNVGMTEAITFGAYAIAAKLGNGEPFSAAQAITALSILSVMMDPLSSLLGSIPGSFSVFGCFKRVEEFLKLEERIDRRQIHGCSKDSFSLSDQHSDRLQETFEATPMKTLPIGADGTRIVIADGNFNWGEKAVLENINTSFPGHKNGSLTMLVGPVGSGKSSLLKAILGETTSSDGHVSLNSSEVAFCDQTPWVMNATIRTNIIAESKGYDSAWFDTVANACDLTTDLGRLPEGDLTQVGEQGVKLSGGQKQRIAIARAVYSRKPIAIFDDVFSGLDKVTEQIIFTQVFGKGGVLRKNGTTIVLATHAVNRLPESDFVVVLEKGGKVVEQGTFPDLRSGGGYIQNLDISSHDENNGQPSTDSKPTEEGDKARVKSQVQDDPVEIPSDRSVFMYYFKSNGLHNMALQAFFIASGGVITAFRYVWITWWGDGKGRPSTDLGYWMSIYTVMSAFEGVFITLAIAFSQDLRHVDIILPVASSVFLFEVAACFGAAGLAMAAVSWFAISIPFVIAVLVAIQRFYVRTSKQLRLLEIEHKAPLFGHFLETINGLATIRAFGWTQPYTDKVLTRIDEAQKPSYLLNCIQRWLTLVLDMVVAFLTVILVVFAVTLREKINPSLLGIALVNMMRLGTNMKGIVLNWSILETSLGAIARIRMFCSAAPNEQKIGEDSEPEEHWPRSGGLEVQNVDVQYEHTNEPVLRGLSFSIKPGEKLGICGRSGSGKSSFVQALLRMAEITNGRIALDGQDISSIPRHLIRQRLSCLTQDPFVFSDTIRANLDPCNTSSDEEIRNALERVGILSVIQAKIDDGKDPLHEKMDENFLSHGQRQLFCLARALLKKSSLLILDEPTSSVDTQTDARMQEVIRTEFSDRSIIMIAHRIDTLLDFDKVAVLDAGSLVEFGSPQELLRDEAGAFMRLYRANKGTKTNV</sequence>
<evidence type="ECO:0000313" key="15">
    <source>
        <dbReference type="EMBL" id="KAG5660606.1"/>
    </source>
</evidence>
<dbReference type="EMBL" id="JAGPUO010000009">
    <property type="protein sequence ID" value="KAG5660606.1"/>
    <property type="molecule type" value="Genomic_DNA"/>
</dbReference>
<feature type="domain" description="Major facilitator superfamily (MFS) profile" evidence="12">
    <location>
        <begin position="63"/>
        <end position="512"/>
    </location>
</feature>
<dbReference type="InterPro" id="IPR044746">
    <property type="entry name" value="ABCC_6TM_D1"/>
</dbReference>
<evidence type="ECO:0000313" key="16">
    <source>
        <dbReference type="Proteomes" id="UP000782241"/>
    </source>
</evidence>
<evidence type="ECO:0000256" key="5">
    <source>
        <dbReference type="ARBA" id="ARBA00022741"/>
    </source>
</evidence>
<dbReference type="Pfam" id="PF00005">
    <property type="entry name" value="ABC_tran"/>
    <property type="match status" value="2"/>
</dbReference>
<dbReference type="CDD" id="cd06174">
    <property type="entry name" value="MFS"/>
    <property type="match status" value="1"/>
</dbReference>
<dbReference type="FunFam" id="3.40.50.300:FF:000838">
    <property type="entry name" value="ABC multidrug transporter (Eurofung)"/>
    <property type="match status" value="1"/>
</dbReference>
<feature type="domain" description="ABC transmembrane type-1" evidence="14">
    <location>
        <begin position="1511"/>
        <end position="1691"/>
    </location>
</feature>
<dbReference type="InterPro" id="IPR044726">
    <property type="entry name" value="ABCC_6TM_D2"/>
</dbReference>
<proteinExistence type="predicted"/>